<evidence type="ECO:0000256" key="4">
    <source>
        <dbReference type="ARBA" id="ARBA00023159"/>
    </source>
</evidence>
<name>A0A2V3WBD1_9BACI</name>
<evidence type="ECO:0000256" key="1">
    <source>
        <dbReference type="ARBA" id="ARBA00004496"/>
    </source>
</evidence>
<sequence length="66" mass="7483">MQTGKVKWFNSDKGYGFIEADDGQELFVHYTAIQEEGFKALDEGQMVSFQIIESHRGLEAINVSKN</sequence>
<comment type="subcellular location">
    <subcellularLocation>
        <location evidence="1 6">Cytoplasm</location>
    </subcellularLocation>
</comment>
<organism evidence="8 9">
    <name type="scientific">Streptohalobacillus salinus</name>
    <dbReference type="NCBI Taxonomy" id="621096"/>
    <lineage>
        <taxon>Bacteria</taxon>
        <taxon>Bacillati</taxon>
        <taxon>Bacillota</taxon>
        <taxon>Bacilli</taxon>
        <taxon>Bacillales</taxon>
        <taxon>Bacillaceae</taxon>
        <taxon>Streptohalobacillus</taxon>
    </lineage>
</organism>
<dbReference type="Gene3D" id="2.40.50.140">
    <property type="entry name" value="Nucleic acid-binding proteins"/>
    <property type="match status" value="1"/>
</dbReference>
<keyword evidence="3" id="KW-0805">Transcription regulation</keyword>
<dbReference type="GO" id="GO:0051252">
    <property type="term" value="P:regulation of RNA metabolic process"/>
    <property type="evidence" value="ECO:0007669"/>
    <property type="project" value="UniProtKB-ARBA"/>
</dbReference>
<dbReference type="InterPro" id="IPR019844">
    <property type="entry name" value="CSD_CS"/>
</dbReference>
<dbReference type="CDD" id="cd04458">
    <property type="entry name" value="CSP_CDS"/>
    <property type="match status" value="1"/>
</dbReference>
<keyword evidence="5" id="KW-0804">Transcription</keyword>
<dbReference type="InterPro" id="IPR012340">
    <property type="entry name" value="NA-bd_OB-fold"/>
</dbReference>
<evidence type="ECO:0000313" key="8">
    <source>
        <dbReference type="EMBL" id="PXW91763.1"/>
    </source>
</evidence>
<dbReference type="GO" id="GO:0003676">
    <property type="term" value="F:nucleic acid binding"/>
    <property type="evidence" value="ECO:0007669"/>
    <property type="project" value="InterPro"/>
</dbReference>
<evidence type="ECO:0000259" key="7">
    <source>
        <dbReference type="PROSITE" id="PS51857"/>
    </source>
</evidence>
<dbReference type="PROSITE" id="PS51857">
    <property type="entry name" value="CSD_2"/>
    <property type="match status" value="1"/>
</dbReference>
<dbReference type="EMBL" id="QJJR01000004">
    <property type="protein sequence ID" value="PXW91763.1"/>
    <property type="molecule type" value="Genomic_DNA"/>
</dbReference>
<dbReference type="PIRSF" id="PIRSF002599">
    <property type="entry name" value="Cold_shock_A"/>
    <property type="match status" value="1"/>
</dbReference>
<reference evidence="8 9" key="1">
    <citation type="submission" date="2018-05" db="EMBL/GenBank/DDBJ databases">
        <title>Genomic Encyclopedia of Type Strains, Phase IV (KMG-IV): sequencing the most valuable type-strain genomes for metagenomic binning, comparative biology and taxonomic classification.</title>
        <authorList>
            <person name="Goeker M."/>
        </authorList>
    </citation>
    <scope>NUCLEOTIDE SEQUENCE [LARGE SCALE GENOMIC DNA]</scope>
    <source>
        <strain evidence="8 9">DSM 22440</strain>
    </source>
</reference>
<dbReference type="InterPro" id="IPR050181">
    <property type="entry name" value="Cold_shock_domain"/>
</dbReference>
<dbReference type="Pfam" id="PF00313">
    <property type="entry name" value="CSD"/>
    <property type="match status" value="1"/>
</dbReference>
<dbReference type="RefSeq" id="WP_110251060.1">
    <property type="nucleotide sequence ID" value="NZ_QJJR01000004.1"/>
</dbReference>
<evidence type="ECO:0000256" key="3">
    <source>
        <dbReference type="ARBA" id="ARBA00023015"/>
    </source>
</evidence>
<keyword evidence="9" id="KW-1185">Reference proteome</keyword>
<evidence type="ECO:0000256" key="6">
    <source>
        <dbReference type="RuleBase" id="RU000408"/>
    </source>
</evidence>
<dbReference type="PRINTS" id="PR00050">
    <property type="entry name" value="COLDSHOCK"/>
</dbReference>
<dbReference type="PROSITE" id="PS00352">
    <property type="entry name" value="CSD_1"/>
    <property type="match status" value="1"/>
</dbReference>
<protein>
    <submittedName>
        <fullName evidence="8">CspA family cold shock protein</fullName>
    </submittedName>
</protein>
<dbReference type="Proteomes" id="UP000247922">
    <property type="component" value="Unassembled WGS sequence"/>
</dbReference>
<dbReference type="FunFam" id="2.40.50.140:FF:000006">
    <property type="entry name" value="Cold shock protein CspC"/>
    <property type="match status" value="1"/>
</dbReference>
<evidence type="ECO:0000256" key="2">
    <source>
        <dbReference type="ARBA" id="ARBA00022490"/>
    </source>
</evidence>
<dbReference type="InterPro" id="IPR011129">
    <property type="entry name" value="CSD"/>
</dbReference>
<dbReference type="SUPFAM" id="SSF50249">
    <property type="entry name" value="Nucleic acid-binding proteins"/>
    <property type="match status" value="1"/>
</dbReference>
<dbReference type="SMART" id="SM00357">
    <property type="entry name" value="CSP"/>
    <property type="match status" value="1"/>
</dbReference>
<proteinExistence type="predicted"/>
<gene>
    <name evidence="8" type="ORF">DES38_104197</name>
</gene>
<evidence type="ECO:0000256" key="5">
    <source>
        <dbReference type="ARBA" id="ARBA00023163"/>
    </source>
</evidence>
<dbReference type="InterPro" id="IPR012156">
    <property type="entry name" value="Cold_shock_CspA"/>
</dbReference>
<dbReference type="GO" id="GO:0005737">
    <property type="term" value="C:cytoplasm"/>
    <property type="evidence" value="ECO:0007669"/>
    <property type="project" value="UniProtKB-SubCell"/>
</dbReference>
<dbReference type="AlphaFoldDB" id="A0A2V3WBD1"/>
<dbReference type="GO" id="GO:0010468">
    <property type="term" value="P:regulation of gene expression"/>
    <property type="evidence" value="ECO:0007669"/>
    <property type="project" value="UniProtKB-ARBA"/>
</dbReference>
<dbReference type="InterPro" id="IPR002059">
    <property type="entry name" value="CSP_DNA-bd"/>
</dbReference>
<comment type="caution">
    <text evidence="8">The sequence shown here is derived from an EMBL/GenBank/DDBJ whole genome shotgun (WGS) entry which is preliminary data.</text>
</comment>
<feature type="domain" description="CSD" evidence="7">
    <location>
        <begin position="1"/>
        <end position="65"/>
    </location>
</feature>
<keyword evidence="2" id="KW-0963">Cytoplasm</keyword>
<accession>A0A2V3WBD1</accession>
<keyword evidence="4" id="KW-0010">Activator</keyword>
<evidence type="ECO:0000313" key="9">
    <source>
        <dbReference type="Proteomes" id="UP000247922"/>
    </source>
</evidence>
<dbReference type="PANTHER" id="PTHR11544">
    <property type="entry name" value="COLD SHOCK DOMAIN CONTAINING PROTEINS"/>
    <property type="match status" value="1"/>
</dbReference>
<dbReference type="OrthoDB" id="9805039at2"/>